<dbReference type="InterPro" id="IPR032816">
    <property type="entry name" value="VTT_dom"/>
</dbReference>
<keyword evidence="3 6" id="KW-0812">Transmembrane</keyword>
<evidence type="ECO:0000256" key="2">
    <source>
        <dbReference type="ARBA" id="ARBA00022475"/>
    </source>
</evidence>
<dbReference type="InterPro" id="IPR015414">
    <property type="entry name" value="TMEM64"/>
</dbReference>
<feature type="domain" description="VTT" evidence="7">
    <location>
        <begin position="34"/>
        <end position="151"/>
    </location>
</feature>
<protein>
    <recommendedName>
        <fullName evidence="6">TVP38/TMEM64 family membrane protein</fullName>
    </recommendedName>
</protein>
<dbReference type="RefSeq" id="WP_066545211.1">
    <property type="nucleotide sequence ID" value="NZ_MASJ01000017.1"/>
</dbReference>
<evidence type="ECO:0000313" key="9">
    <source>
        <dbReference type="Proteomes" id="UP000093199"/>
    </source>
</evidence>
<dbReference type="STRING" id="33978.A6M13_14050"/>
<evidence type="ECO:0000313" key="8">
    <source>
        <dbReference type="EMBL" id="OCS85001.1"/>
    </source>
</evidence>
<feature type="transmembrane region" description="Helical" evidence="6">
    <location>
        <begin position="12"/>
        <end position="33"/>
    </location>
</feature>
<feature type="transmembrane region" description="Helical" evidence="6">
    <location>
        <begin position="115"/>
        <end position="137"/>
    </location>
</feature>
<comment type="similarity">
    <text evidence="6">Belongs to the TVP38/TMEM64 family.</text>
</comment>
<dbReference type="GO" id="GO:0005886">
    <property type="term" value="C:plasma membrane"/>
    <property type="evidence" value="ECO:0007669"/>
    <property type="project" value="UniProtKB-SubCell"/>
</dbReference>
<evidence type="ECO:0000256" key="6">
    <source>
        <dbReference type="RuleBase" id="RU366058"/>
    </source>
</evidence>
<feature type="transmembrane region" description="Helical" evidence="6">
    <location>
        <begin position="48"/>
        <end position="69"/>
    </location>
</feature>
<evidence type="ECO:0000256" key="4">
    <source>
        <dbReference type="ARBA" id="ARBA00022989"/>
    </source>
</evidence>
<dbReference type="Pfam" id="PF09335">
    <property type="entry name" value="VTT_dom"/>
    <property type="match status" value="1"/>
</dbReference>
<organism evidence="8 9">
    <name type="scientific">Caryophanon tenue</name>
    <dbReference type="NCBI Taxonomy" id="33978"/>
    <lineage>
        <taxon>Bacteria</taxon>
        <taxon>Bacillati</taxon>
        <taxon>Bacillota</taxon>
        <taxon>Bacilli</taxon>
        <taxon>Bacillales</taxon>
        <taxon>Caryophanaceae</taxon>
        <taxon>Caryophanon</taxon>
    </lineage>
</organism>
<keyword evidence="5 6" id="KW-0472">Membrane</keyword>
<evidence type="ECO:0000256" key="3">
    <source>
        <dbReference type="ARBA" id="ARBA00022692"/>
    </source>
</evidence>
<comment type="caution">
    <text evidence="6">Lacks conserved residue(s) required for the propagation of feature annotation.</text>
</comment>
<comment type="caution">
    <text evidence="8">The sequence shown here is derived from an EMBL/GenBank/DDBJ whole genome shotgun (WGS) entry which is preliminary data.</text>
</comment>
<dbReference type="PANTHER" id="PTHR12677">
    <property type="entry name" value="GOLGI APPARATUS MEMBRANE PROTEIN TVP38-RELATED"/>
    <property type="match status" value="1"/>
</dbReference>
<reference evidence="8 9" key="1">
    <citation type="submission" date="2016-07" db="EMBL/GenBank/DDBJ databases">
        <title>Caryophanon tenue genome sequencing.</title>
        <authorList>
            <person name="Verma A."/>
            <person name="Pal Y."/>
            <person name="Krishnamurthi S."/>
        </authorList>
    </citation>
    <scope>NUCLEOTIDE SEQUENCE [LARGE SCALE GENOMIC DNA]</scope>
    <source>
        <strain evidence="8 9">DSM 14152</strain>
    </source>
</reference>
<name>A0A1C0YCX8_9BACL</name>
<dbReference type="AlphaFoldDB" id="A0A1C0YCX8"/>
<evidence type="ECO:0000256" key="1">
    <source>
        <dbReference type="ARBA" id="ARBA00004651"/>
    </source>
</evidence>
<sequence length="185" mass="19840">MVDALVVLLQTNPALGLVISFLLIAVLACVPFMPTPFVIVGLATQFDWYIAALVSIGGSVFGSLIMYSISKYWFTSWAQTYIQKRPKLNASSKLVAQHGFTAVLTARVLPIMPSAAVNVIAAIVHVPFIAFLVATAIGKMPNTIVYALAGSGLEEHFSTTLLAIMIYIVCVGGIARVVKQQIGRK</sequence>
<evidence type="ECO:0000256" key="5">
    <source>
        <dbReference type="ARBA" id="ARBA00023136"/>
    </source>
</evidence>
<gene>
    <name evidence="8" type="ORF">A6M13_14050</name>
</gene>
<accession>A0A1C0YCX8</accession>
<keyword evidence="9" id="KW-1185">Reference proteome</keyword>
<dbReference type="EMBL" id="MASJ01000017">
    <property type="protein sequence ID" value="OCS85001.1"/>
    <property type="molecule type" value="Genomic_DNA"/>
</dbReference>
<keyword evidence="4 6" id="KW-1133">Transmembrane helix</keyword>
<comment type="subcellular location">
    <subcellularLocation>
        <location evidence="1 6">Cell membrane</location>
        <topology evidence="1 6">Multi-pass membrane protein</topology>
    </subcellularLocation>
</comment>
<feature type="transmembrane region" description="Helical" evidence="6">
    <location>
        <begin position="157"/>
        <end position="178"/>
    </location>
</feature>
<dbReference type="OrthoDB" id="2381682at2"/>
<dbReference type="PANTHER" id="PTHR12677:SF59">
    <property type="entry name" value="GOLGI APPARATUS MEMBRANE PROTEIN TVP38-RELATED"/>
    <property type="match status" value="1"/>
</dbReference>
<keyword evidence="2 6" id="KW-1003">Cell membrane</keyword>
<proteinExistence type="inferred from homology"/>
<dbReference type="Proteomes" id="UP000093199">
    <property type="component" value="Unassembled WGS sequence"/>
</dbReference>
<evidence type="ECO:0000259" key="7">
    <source>
        <dbReference type="Pfam" id="PF09335"/>
    </source>
</evidence>